<evidence type="ECO:0000313" key="2">
    <source>
        <dbReference type="EMBL" id="CAB9518913.1"/>
    </source>
</evidence>
<evidence type="ECO:0000313" key="3">
    <source>
        <dbReference type="Proteomes" id="UP001153069"/>
    </source>
</evidence>
<keyword evidence="3" id="KW-1185">Reference proteome</keyword>
<evidence type="ECO:0000256" key="1">
    <source>
        <dbReference type="SAM" id="MobiDB-lite"/>
    </source>
</evidence>
<accession>A0A9N8EDP7</accession>
<reference evidence="2" key="1">
    <citation type="submission" date="2020-06" db="EMBL/GenBank/DDBJ databases">
        <authorList>
            <consortium name="Plant Systems Biology data submission"/>
        </authorList>
    </citation>
    <scope>NUCLEOTIDE SEQUENCE</scope>
    <source>
        <strain evidence="2">D6</strain>
    </source>
</reference>
<name>A0A9N8EDP7_9STRA</name>
<protein>
    <submittedName>
        <fullName evidence="2">Spliceosome-associated protein 130</fullName>
    </submittedName>
</protein>
<dbReference type="AlphaFoldDB" id="A0A9N8EDP7"/>
<dbReference type="Proteomes" id="UP001153069">
    <property type="component" value="Unassembled WGS sequence"/>
</dbReference>
<feature type="region of interest" description="Disordered" evidence="1">
    <location>
        <begin position="112"/>
        <end position="171"/>
    </location>
</feature>
<comment type="caution">
    <text evidence="2">The sequence shown here is derived from an EMBL/GenBank/DDBJ whole genome shotgun (WGS) entry which is preliminary data.</text>
</comment>
<sequence>MAPLSHTPLDHGCSFRSDAVREGVVATAGKNLRILSVDTIGMGGGQEEAFNTQKIDLRYTPQHMTLLSAGMGNSVGAPESRKTIVAVVESDYNEYGLEAKIAMGFDGTGGSGAASSCGGKANDNSMDMVEGSDDEGDKKMDTEEGDGMDPEEKEARKTPSNQRPRSECPWPLGFVCSLARPIRFMQNSGLR</sequence>
<dbReference type="OrthoDB" id="436637at2759"/>
<feature type="compositionally biased region" description="Acidic residues" evidence="1">
    <location>
        <begin position="143"/>
        <end position="152"/>
    </location>
</feature>
<proteinExistence type="predicted"/>
<gene>
    <name evidence="2" type="ORF">SEMRO_972_G226560.1</name>
</gene>
<dbReference type="EMBL" id="CAICTM010000970">
    <property type="protein sequence ID" value="CAB9518913.1"/>
    <property type="molecule type" value="Genomic_DNA"/>
</dbReference>
<organism evidence="2 3">
    <name type="scientific">Seminavis robusta</name>
    <dbReference type="NCBI Taxonomy" id="568900"/>
    <lineage>
        <taxon>Eukaryota</taxon>
        <taxon>Sar</taxon>
        <taxon>Stramenopiles</taxon>
        <taxon>Ochrophyta</taxon>
        <taxon>Bacillariophyta</taxon>
        <taxon>Bacillariophyceae</taxon>
        <taxon>Bacillariophycidae</taxon>
        <taxon>Naviculales</taxon>
        <taxon>Naviculaceae</taxon>
        <taxon>Seminavis</taxon>
    </lineage>
</organism>